<feature type="compositionally biased region" description="Basic and acidic residues" evidence="1">
    <location>
        <begin position="8"/>
        <end position="32"/>
    </location>
</feature>
<protein>
    <submittedName>
        <fullName evidence="2">CYSTM domain-containing protein</fullName>
    </submittedName>
</protein>
<dbReference type="AlphaFoldDB" id="L8WHM7"/>
<evidence type="ECO:0000313" key="2">
    <source>
        <dbReference type="EMBL" id="ELU37721.1"/>
    </source>
</evidence>
<dbReference type="EMBL" id="AFRT01002487">
    <property type="protein sequence ID" value="ELU37721.1"/>
    <property type="molecule type" value="Genomic_DNA"/>
</dbReference>
<evidence type="ECO:0000256" key="1">
    <source>
        <dbReference type="SAM" id="MobiDB-lite"/>
    </source>
</evidence>
<keyword evidence="3" id="KW-1185">Reference proteome</keyword>
<feature type="region of interest" description="Disordered" evidence="1">
    <location>
        <begin position="1"/>
        <end position="45"/>
    </location>
</feature>
<proteinExistence type="predicted"/>
<organism evidence="2 3">
    <name type="scientific">Thanatephorus cucumeris (strain AG1-IA)</name>
    <name type="common">Rice sheath blight fungus</name>
    <name type="synonym">Rhizoctonia solani</name>
    <dbReference type="NCBI Taxonomy" id="983506"/>
    <lineage>
        <taxon>Eukaryota</taxon>
        <taxon>Fungi</taxon>
        <taxon>Dikarya</taxon>
        <taxon>Basidiomycota</taxon>
        <taxon>Agaricomycotina</taxon>
        <taxon>Agaricomycetes</taxon>
        <taxon>Cantharellales</taxon>
        <taxon>Ceratobasidiaceae</taxon>
        <taxon>Rhizoctonia</taxon>
        <taxon>Rhizoctonia solani AG-1</taxon>
    </lineage>
</organism>
<evidence type="ECO:0000313" key="3">
    <source>
        <dbReference type="Proteomes" id="UP000011668"/>
    </source>
</evidence>
<gene>
    <name evidence="2" type="ORF">AG1IA_08248</name>
</gene>
<accession>L8WHM7</accession>
<dbReference type="Proteomes" id="UP000011668">
    <property type="component" value="Unassembled WGS sequence"/>
</dbReference>
<reference evidence="2 3" key="1">
    <citation type="journal article" date="2013" name="Nat. Commun.">
        <title>The evolution and pathogenic mechanisms of the rice sheath blight pathogen.</title>
        <authorList>
            <person name="Zheng A."/>
            <person name="Lin R."/>
            <person name="Xu L."/>
            <person name="Qin P."/>
            <person name="Tang C."/>
            <person name="Ai P."/>
            <person name="Zhang D."/>
            <person name="Liu Y."/>
            <person name="Sun Z."/>
            <person name="Feng H."/>
            <person name="Wang Y."/>
            <person name="Chen Y."/>
            <person name="Liang X."/>
            <person name="Fu R."/>
            <person name="Li Q."/>
            <person name="Zhang J."/>
            <person name="Yu X."/>
            <person name="Xie Z."/>
            <person name="Ding L."/>
            <person name="Guan P."/>
            <person name="Tang J."/>
            <person name="Liang Y."/>
            <person name="Wang S."/>
            <person name="Deng Q."/>
            <person name="Li S."/>
            <person name="Zhu J."/>
            <person name="Wang L."/>
            <person name="Liu H."/>
            <person name="Li P."/>
        </authorList>
    </citation>
    <scope>NUCLEOTIDE SEQUENCE [LARGE SCALE GENOMIC DNA]</scope>
    <source>
        <strain evidence="3">AG-1 IA</strain>
    </source>
</reference>
<sequence length="133" mass="14433">MDTTKPIHVAEEPKPSAEMKADTNESSKESNKKMKGGKSSTAYSSPAAVDGFCTSLAAALCCLCQGATSLDVMVLSRRLLKARRLLPDELVILCIDASWVVCRWDMQKGTISGCIPGQYEVHHDPVIYNLLGM</sequence>
<name>L8WHM7_THACA</name>
<comment type="caution">
    <text evidence="2">The sequence shown here is derived from an EMBL/GenBank/DDBJ whole genome shotgun (WGS) entry which is preliminary data.</text>
</comment>
<dbReference type="HOGENOM" id="CLU_1908123_0_0_1"/>